<dbReference type="SUPFAM" id="SSF54637">
    <property type="entry name" value="Thioesterase/thiol ester dehydrase-isomerase"/>
    <property type="match status" value="1"/>
</dbReference>
<organism evidence="1 2">
    <name type="scientific">Nonlabens agnitus</name>
    <dbReference type="NCBI Taxonomy" id="870484"/>
    <lineage>
        <taxon>Bacteria</taxon>
        <taxon>Pseudomonadati</taxon>
        <taxon>Bacteroidota</taxon>
        <taxon>Flavobacteriia</taxon>
        <taxon>Flavobacteriales</taxon>
        <taxon>Flavobacteriaceae</taxon>
        <taxon>Nonlabens</taxon>
    </lineage>
</organism>
<dbReference type="Gene3D" id="3.10.129.10">
    <property type="entry name" value="Hotdog Thioesterase"/>
    <property type="match status" value="1"/>
</dbReference>
<evidence type="ECO:0000313" key="1">
    <source>
        <dbReference type="EMBL" id="PRP66181.1"/>
    </source>
</evidence>
<comment type="caution">
    <text evidence="1">The sequence shown here is derived from an EMBL/GenBank/DDBJ whole genome shotgun (WGS) entry which is preliminary data.</text>
</comment>
<dbReference type="AlphaFoldDB" id="A0A2S9WRS3"/>
<dbReference type="Pfam" id="PF13279">
    <property type="entry name" value="4HBT_2"/>
    <property type="match status" value="1"/>
</dbReference>
<accession>A0A2S9WRS3</accession>
<reference evidence="1 2" key="1">
    <citation type="submission" date="2016-11" db="EMBL/GenBank/DDBJ databases">
        <title>Trade-off between light-utilization and light-protection in marine flavobacteria.</title>
        <authorList>
            <person name="Kumagai Y."/>
        </authorList>
    </citation>
    <scope>NUCLEOTIDE SEQUENCE [LARGE SCALE GENOMIC DNA]</scope>
    <source>
        <strain evidence="1 2">JCM 17109</strain>
    </source>
</reference>
<keyword evidence="2" id="KW-1185">Reference proteome</keyword>
<dbReference type="RefSeq" id="WP_105982021.1">
    <property type="nucleotide sequence ID" value="NZ_MQUC01000003.1"/>
</dbReference>
<dbReference type="InterPro" id="IPR029069">
    <property type="entry name" value="HotDog_dom_sf"/>
</dbReference>
<name>A0A2S9WRS3_9FLAO</name>
<dbReference type="CDD" id="cd00586">
    <property type="entry name" value="4HBT"/>
    <property type="match status" value="1"/>
</dbReference>
<sequence>MDHSLPIFEDQRTVSRDEIDDLDHVNNVVYVQWANDIAMKHWLTVAPQEILDKYDWVMIKHCIEYKRSAVLNDLIKIKTQVGRATNVRYERFIEIYHAATNKLLAKTVSDWCAIDKEGKPVRISQELRDLFEIKE</sequence>
<dbReference type="Proteomes" id="UP000239532">
    <property type="component" value="Unassembled WGS sequence"/>
</dbReference>
<gene>
    <name evidence="1" type="ORF">BST86_03280</name>
</gene>
<protein>
    <submittedName>
        <fullName evidence="1">Thioesterase</fullName>
    </submittedName>
</protein>
<evidence type="ECO:0000313" key="2">
    <source>
        <dbReference type="Proteomes" id="UP000239532"/>
    </source>
</evidence>
<dbReference type="EMBL" id="MQUC01000003">
    <property type="protein sequence ID" value="PRP66181.1"/>
    <property type="molecule type" value="Genomic_DNA"/>
</dbReference>
<dbReference type="OrthoDB" id="9801517at2"/>
<proteinExistence type="predicted"/>